<organism evidence="4 5">
    <name type="scientific">Sporolactobacillus inulinus CASD</name>
    <dbReference type="NCBI Taxonomy" id="1069536"/>
    <lineage>
        <taxon>Bacteria</taxon>
        <taxon>Bacillati</taxon>
        <taxon>Bacillota</taxon>
        <taxon>Bacilli</taxon>
        <taxon>Bacillales</taxon>
        <taxon>Sporolactobacillaceae</taxon>
        <taxon>Sporolactobacillus</taxon>
    </lineage>
</organism>
<name>A0A0U1QKK4_9BACL</name>
<dbReference type="OrthoDB" id="350535at2"/>
<reference evidence="4 5" key="1">
    <citation type="journal article" date="2011" name="J. Bacteriol.">
        <title>Draft genome sequence of Sporolactobacillus inulinus strain CASD, an efficient D-lactic acid-producing bacterium with high-concentration lactate tolerance capability.</title>
        <authorList>
            <person name="Yu B."/>
            <person name="Su F."/>
            <person name="Wang L."/>
            <person name="Xu K."/>
            <person name="Zhao B."/>
            <person name="Xu P."/>
        </authorList>
    </citation>
    <scope>NUCLEOTIDE SEQUENCE [LARGE SCALE GENOMIC DNA]</scope>
    <source>
        <strain evidence="4 5">CASD</strain>
    </source>
</reference>
<protein>
    <recommendedName>
        <fullName evidence="3">Protein NrdI</fullName>
    </recommendedName>
</protein>
<comment type="caution">
    <text evidence="4">The sequence shown here is derived from an EMBL/GenBank/DDBJ whole genome shotgun (WGS) entry which is preliminary data.</text>
</comment>
<dbReference type="InterPro" id="IPR029039">
    <property type="entry name" value="Flavoprotein-like_sf"/>
</dbReference>
<dbReference type="HAMAP" id="MF_00128">
    <property type="entry name" value="NrdI"/>
    <property type="match status" value="1"/>
</dbReference>
<dbReference type="PANTHER" id="PTHR37297:SF1">
    <property type="entry name" value="PROTEIN NRDI"/>
    <property type="match status" value="1"/>
</dbReference>
<dbReference type="Pfam" id="PF07972">
    <property type="entry name" value="Flavodoxin_NdrI"/>
    <property type="match status" value="1"/>
</dbReference>
<evidence type="ECO:0000256" key="2">
    <source>
        <dbReference type="ARBA" id="ARBA00009942"/>
    </source>
</evidence>
<dbReference type="SUPFAM" id="SSF52218">
    <property type="entry name" value="Flavoproteins"/>
    <property type="match status" value="1"/>
</dbReference>
<dbReference type="AlphaFoldDB" id="A0A0U1QKK4"/>
<dbReference type="InterPro" id="IPR020852">
    <property type="entry name" value="RNR_Ib_NrdI_bac"/>
</dbReference>
<dbReference type="NCBIfam" id="TIGR00333">
    <property type="entry name" value="nrdI"/>
    <property type="match status" value="1"/>
</dbReference>
<proteinExistence type="inferred from homology"/>
<evidence type="ECO:0000313" key="4">
    <source>
        <dbReference type="EMBL" id="KLI01323.1"/>
    </source>
</evidence>
<gene>
    <name evidence="3" type="primary">nrdI</name>
    <name evidence="4" type="ORF">SINU_14040</name>
</gene>
<keyword evidence="5" id="KW-1185">Reference proteome</keyword>
<evidence type="ECO:0000313" key="5">
    <source>
        <dbReference type="Proteomes" id="UP000035553"/>
    </source>
</evidence>
<dbReference type="PIRSF" id="PIRSF005087">
    <property type="entry name" value="NrdI"/>
    <property type="match status" value="1"/>
</dbReference>
<evidence type="ECO:0000256" key="3">
    <source>
        <dbReference type="HAMAP-Rule" id="MF_00128"/>
    </source>
</evidence>
<dbReference type="EMBL" id="AFVQ02000222">
    <property type="protein sequence ID" value="KLI01323.1"/>
    <property type="molecule type" value="Genomic_DNA"/>
</dbReference>
<dbReference type="Gene3D" id="3.40.50.360">
    <property type="match status" value="1"/>
</dbReference>
<comment type="function">
    <text evidence="1 3">Probably involved in ribonucleotide reductase function.</text>
</comment>
<accession>A0A0U1QKK4</accession>
<sequence>MLILYETMTGNVKRFLGKTGLSYQPISSVDRVQEPFVLVTNTIGFGDAPETVKEFLMKNGNYLVAVAASGNRNWGHNFAHAADVVSKSYHVPILYKFELGGTAEDVAEFQERVKALAERSDQNKVLY</sequence>
<dbReference type="InterPro" id="IPR004465">
    <property type="entry name" value="RNR_NrdI"/>
</dbReference>
<dbReference type="Proteomes" id="UP000035553">
    <property type="component" value="Unassembled WGS sequence"/>
</dbReference>
<dbReference type="PANTHER" id="PTHR37297">
    <property type="entry name" value="PROTEIN NRDI"/>
    <property type="match status" value="1"/>
</dbReference>
<comment type="similarity">
    <text evidence="2 3">Belongs to the NrdI family.</text>
</comment>
<dbReference type="GO" id="GO:0010181">
    <property type="term" value="F:FMN binding"/>
    <property type="evidence" value="ECO:0007669"/>
    <property type="project" value="InterPro"/>
</dbReference>
<dbReference type="RefSeq" id="WP_010024313.1">
    <property type="nucleotide sequence ID" value="NZ_AFVQ02000222.1"/>
</dbReference>
<evidence type="ECO:0000256" key="1">
    <source>
        <dbReference type="ARBA" id="ARBA00003999"/>
    </source>
</evidence>
<dbReference type="STRING" id="1069536.SINU_14040"/>